<dbReference type="PANTHER" id="PTHR47623">
    <property type="entry name" value="OS09G0287300 PROTEIN"/>
    <property type="match status" value="1"/>
</dbReference>
<protein>
    <submittedName>
        <fullName evidence="1">Phosphohistidine phosphatase SixA</fullName>
    </submittedName>
</protein>
<dbReference type="InterPro" id="IPR029033">
    <property type="entry name" value="His_PPase_superfam"/>
</dbReference>
<gene>
    <name evidence="1" type="ORF">SAMEA4412673_00811</name>
</gene>
<evidence type="ECO:0000313" key="2">
    <source>
        <dbReference type="Proteomes" id="UP000215355"/>
    </source>
</evidence>
<dbReference type="SUPFAM" id="SSF53254">
    <property type="entry name" value="Phosphoglycerate mutase-like"/>
    <property type="match status" value="1"/>
</dbReference>
<dbReference type="RefSeq" id="WP_093098645.1">
    <property type="nucleotide sequence ID" value="NZ_FNGK01000003.1"/>
</dbReference>
<dbReference type="InterPro" id="IPR013078">
    <property type="entry name" value="His_Pase_superF_clade-1"/>
</dbReference>
<reference evidence="1 2" key="1">
    <citation type="submission" date="2017-06" db="EMBL/GenBank/DDBJ databases">
        <authorList>
            <consortium name="Pathogen Informatics"/>
        </authorList>
    </citation>
    <scope>NUCLEOTIDE SEQUENCE [LARGE SCALE GENOMIC DNA]</scope>
    <source>
        <strain evidence="1 2">NCTC12149</strain>
    </source>
</reference>
<dbReference type="KEGG" id="smiz:4412673_00811"/>
<dbReference type="Pfam" id="PF00300">
    <property type="entry name" value="His_Phos_1"/>
    <property type="match status" value="1"/>
</dbReference>
<dbReference type="Proteomes" id="UP000215355">
    <property type="component" value="Chromosome 1"/>
</dbReference>
<accession>A0AAJ5BZ43</accession>
<dbReference type="CDD" id="cd07067">
    <property type="entry name" value="HP_PGM_like"/>
    <property type="match status" value="1"/>
</dbReference>
<evidence type="ECO:0000313" key="1">
    <source>
        <dbReference type="EMBL" id="SNV43449.1"/>
    </source>
</evidence>
<dbReference type="PANTHER" id="PTHR47623:SF1">
    <property type="entry name" value="OS09G0287300 PROTEIN"/>
    <property type="match status" value="1"/>
</dbReference>
<sequence length="161" mass="18258">MKTLYLIRHAKAEEHSFSKDDFYRDLQKKGRERAERIAQKLKESLKIDEKTLVTSSSANRAIQTAELFCEVLGYPKESIHQTRDIYEAHFMDILKVINTVPNEYDTLLIFGHNPGLSNLTNYLSHSEIELATSNVSILQLEGDLTFEMLGGGTANLIGLLK</sequence>
<dbReference type="Gene3D" id="3.40.50.1240">
    <property type="entry name" value="Phosphoglycerate mutase-like"/>
    <property type="match status" value="1"/>
</dbReference>
<name>A0AAJ5BZ43_9SPHI</name>
<dbReference type="EMBL" id="LT906468">
    <property type="protein sequence ID" value="SNV43449.1"/>
    <property type="molecule type" value="Genomic_DNA"/>
</dbReference>
<proteinExistence type="predicted"/>
<dbReference type="AlphaFoldDB" id="A0AAJ5BZ43"/>
<organism evidence="1 2">
    <name type="scientific">Sphingobacterium mizutaii</name>
    <dbReference type="NCBI Taxonomy" id="1010"/>
    <lineage>
        <taxon>Bacteria</taxon>
        <taxon>Pseudomonadati</taxon>
        <taxon>Bacteroidota</taxon>
        <taxon>Sphingobacteriia</taxon>
        <taxon>Sphingobacteriales</taxon>
        <taxon>Sphingobacteriaceae</taxon>
        <taxon>Sphingobacterium</taxon>
    </lineage>
</organism>